<feature type="coiled-coil region" evidence="5">
    <location>
        <begin position="61"/>
        <end position="88"/>
    </location>
</feature>
<feature type="domain" description="BHLH" evidence="6">
    <location>
        <begin position="11"/>
        <end position="71"/>
    </location>
</feature>
<dbReference type="InterPro" id="IPR036638">
    <property type="entry name" value="HLH_DNA-bd_sf"/>
</dbReference>
<evidence type="ECO:0000259" key="6">
    <source>
        <dbReference type="PROSITE" id="PS50888"/>
    </source>
</evidence>
<dbReference type="Gene3D" id="4.10.280.10">
    <property type="entry name" value="Helix-loop-helix DNA-binding domain"/>
    <property type="match status" value="1"/>
</dbReference>
<organism evidence="7 8">
    <name type="scientific">Stylosanthes scabra</name>
    <dbReference type="NCBI Taxonomy" id="79078"/>
    <lineage>
        <taxon>Eukaryota</taxon>
        <taxon>Viridiplantae</taxon>
        <taxon>Streptophyta</taxon>
        <taxon>Embryophyta</taxon>
        <taxon>Tracheophyta</taxon>
        <taxon>Spermatophyta</taxon>
        <taxon>Magnoliopsida</taxon>
        <taxon>eudicotyledons</taxon>
        <taxon>Gunneridae</taxon>
        <taxon>Pentapetalae</taxon>
        <taxon>rosids</taxon>
        <taxon>fabids</taxon>
        <taxon>Fabales</taxon>
        <taxon>Fabaceae</taxon>
        <taxon>Papilionoideae</taxon>
        <taxon>50 kb inversion clade</taxon>
        <taxon>dalbergioids sensu lato</taxon>
        <taxon>Dalbergieae</taxon>
        <taxon>Pterocarpus clade</taxon>
        <taxon>Stylosanthes</taxon>
    </lineage>
</organism>
<dbReference type="InterPro" id="IPR015660">
    <property type="entry name" value="MASH1/Ascl1a-like"/>
</dbReference>
<keyword evidence="4" id="KW-0539">Nucleus</keyword>
<keyword evidence="5" id="KW-0175">Coiled coil</keyword>
<keyword evidence="3" id="KW-0804">Transcription</keyword>
<accession>A0ABU6SG37</accession>
<dbReference type="Proteomes" id="UP001341840">
    <property type="component" value="Unassembled WGS sequence"/>
</dbReference>
<dbReference type="InterPro" id="IPR011598">
    <property type="entry name" value="bHLH_dom"/>
</dbReference>
<evidence type="ECO:0000256" key="1">
    <source>
        <dbReference type="ARBA" id="ARBA00004123"/>
    </source>
</evidence>
<comment type="subcellular location">
    <subcellularLocation>
        <location evidence="1">Nucleus</location>
    </subcellularLocation>
</comment>
<evidence type="ECO:0000256" key="2">
    <source>
        <dbReference type="ARBA" id="ARBA00023015"/>
    </source>
</evidence>
<evidence type="ECO:0000256" key="3">
    <source>
        <dbReference type="ARBA" id="ARBA00023163"/>
    </source>
</evidence>
<comment type="caution">
    <text evidence="7">The sequence shown here is derived from an EMBL/GenBank/DDBJ whole genome shotgun (WGS) entry which is preliminary data.</text>
</comment>
<name>A0ABU6SG37_9FABA</name>
<protein>
    <recommendedName>
        <fullName evidence="6">BHLH domain-containing protein</fullName>
    </recommendedName>
</protein>
<dbReference type="PANTHER" id="PTHR13935">
    <property type="entry name" value="ACHAETE-SCUTE TRANSCRIPTION FACTOR-RELATED"/>
    <property type="match status" value="1"/>
</dbReference>
<dbReference type="SMART" id="SM00353">
    <property type="entry name" value="HLH"/>
    <property type="match status" value="1"/>
</dbReference>
<keyword evidence="8" id="KW-1185">Reference proteome</keyword>
<dbReference type="PROSITE" id="PS50888">
    <property type="entry name" value="BHLH"/>
    <property type="match status" value="1"/>
</dbReference>
<keyword evidence="2" id="KW-0805">Transcription regulation</keyword>
<evidence type="ECO:0000313" key="7">
    <source>
        <dbReference type="EMBL" id="MED6135351.1"/>
    </source>
</evidence>
<reference evidence="7 8" key="1">
    <citation type="journal article" date="2023" name="Plants (Basel)">
        <title>Bridging the Gap: Combining Genomics and Transcriptomics Approaches to Understand Stylosanthes scabra, an Orphan Legume from the Brazilian Caatinga.</title>
        <authorList>
            <person name="Ferreira-Neto J.R.C."/>
            <person name="da Silva M.D."/>
            <person name="Binneck E."/>
            <person name="de Melo N.F."/>
            <person name="da Silva R.H."/>
            <person name="de Melo A.L.T.M."/>
            <person name="Pandolfi V."/>
            <person name="Bustamante F.O."/>
            <person name="Brasileiro-Vidal A.C."/>
            <person name="Benko-Iseppon A.M."/>
        </authorList>
    </citation>
    <scope>NUCLEOTIDE SEQUENCE [LARGE SCALE GENOMIC DNA]</scope>
    <source>
        <tissue evidence="7">Leaves</tissue>
    </source>
</reference>
<evidence type="ECO:0000313" key="8">
    <source>
        <dbReference type="Proteomes" id="UP001341840"/>
    </source>
</evidence>
<evidence type="ECO:0000256" key="4">
    <source>
        <dbReference type="ARBA" id="ARBA00023242"/>
    </source>
</evidence>
<proteinExistence type="predicted"/>
<evidence type="ECO:0000256" key="5">
    <source>
        <dbReference type="SAM" id="Coils"/>
    </source>
</evidence>
<sequence>MKKAISTSSESSKLDRKTIERNRRIHMKTLCFKLTSLIPPNHTTFPQYSKSKGAIAQQDQLDLAARYIKHMTERIEKLKKQKQQVMMESKNNNNSSNNTIMCKIIDTKLPLLELRAFGSSIEVVLVCGLRNKTFMFYEVISVLEEEGAAVVTASFSTVGDKIFYIVHAQEKISRVGVETTRVHERLRELITPIEMWDDYL</sequence>
<dbReference type="PANTHER" id="PTHR13935:SF46">
    <property type="entry name" value="TRANSCRIPTION FACTOR BHLH167-RELATED"/>
    <property type="match status" value="1"/>
</dbReference>
<gene>
    <name evidence="7" type="ORF">PIB30_045611</name>
</gene>
<dbReference type="SUPFAM" id="SSF47459">
    <property type="entry name" value="HLH, helix-loop-helix DNA-binding domain"/>
    <property type="match status" value="1"/>
</dbReference>
<dbReference type="EMBL" id="JASCZI010060694">
    <property type="protein sequence ID" value="MED6135351.1"/>
    <property type="molecule type" value="Genomic_DNA"/>
</dbReference>